<dbReference type="Gene3D" id="3.40.50.300">
    <property type="entry name" value="P-loop containing nucleotide triphosphate hydrolases"/>
    <property type="match status" value="1"/>
</dbReference>
<dbReference type="InterPro" id="IPR027417">
    <property type="entry name" value="P-loop_NTPase"/>
</dbReference>
<dbReference type="KEGG" id="gax:Pan161_14680"/>
<reference evidence="2 3" key="1">
    <citation type="submission" date="2019-02" db="EMBL/GenBank/DDBJ databases">
        <title>Deep-cultivation of Planctomycetes and their phenomic and genomic characterization uncovers novel biology.</title>
        <authorList>
            <person name="Wiegand S."/>
            <person name="Jogler M."/>
            <person name="Boedeker C."/>
            <person name="Pinto D."/>
            <person name="Vollmers J."/>
            <person name="Rivas-Marin E."/>
            <person name="Kohn T."/>
            <person name="Peeters S.H."/>
            <person name="Heuer A."/>
            <person name="Rast P."/>
            <person name="Oberbeckmann S."/>
            <person name="Bunk B."/>
            <person name="Jeske O."/>
            <person name="Meyerdierks A."/>
            <person name="Storesund J.E."/>
            <person name="Kallscheuer N."/>
            <person name="Luecker S."/>
            <person name="Lage O.M."/>
            <person name="Pohl T."/>
            <person name="Merkel B.J."/>
            <person name="Hornburger P."/>
            <person name="Mueller R.-W."/>
            <person name="Bruemmer F."/>
            <person name="Labrenz M."/>
            <person name="Spormann A.M."/>
            <person name="Op den Camp H."/>
            <person name="Overmann J."/>
            <person name="Amann R."/>
            <person name="Jetten M.S.M."/>
            <person name="Mascher T."/>
            <person name="Medema M.H."/>
            <person name="Devos D.P."/>
            <person name="Kaster A.-K."/>
            <person name="Ovreas L."/>
            <person name="Rohde M."/>
            <person name="Galperin M.Y."/>
            <person name="Jogler C."/>
        </authorList>
    </citation>
    <scope>NUCLEOTIDE SEQUENCE [LARGE SCALE GENOMIC DNA]</scope>
    <source>
        <strain evidence="2 3">Pan161</strain>
    </source>
</reference>
<keyword evidence="3" id="KW-1185">Reference proteome</keyword>
<feature type="transmembrane region" description="Helical" evidence="1">
    <location>
        <begin position="87"/>
        <end position="109"/>
    </location>
</feature>
<dbReference type="Proteomes" id="UP000316855">
    <property type="component" value="Chromosome"/>
</dbReference>
<dbReference type="AlphaFoldDB" id="A0A517VA10"/>
<evidence type="ECO:0000313" key="2">
    <source>
        <dbReference type="EMBL" id="QDT89835.1"/>
    </source>
</evidence>
<name>A0A517VA10_9PLAN</name>
<keyword evidence="1" id="KW-1133">Transmembrane helix</keyword>
<proteinExistence type="predicted"/>
<evidence type="ECO:0008006" key="4">
    <source>
        <dbReference type="Google" id="ProtNLM"/>
    </source>
</evidence>
<evidence type="ECO:0000313" key="3">
    <source>
        <dbReference type="Proteomes" id="UP000316855"/>
    </source>
</evidence>
<dbReference type="OrthoDB" id="9777890at2"/>
<gene>
    <name evidence="2" type="ORF">Pan161_14680</name>
</gene>
<accession>A0A517VA10</accession>
<keyword evidence="1" id="KW-0472">Membrane</keyword>
<dbReference type="SUPFAM" id="SSF52540">
    <property type="entry name" value="P-loop containing nucleoside triphosphate hydrolases"/>
    <property type="match status" value="1"/>
</dbReference>
<evidence type="ECO:0000256" key="1">
    <source>
        <dbReference type="SAM" id="Phobius"/>
    </source>
</evidence>
<dbReference type="EMBL" id="CP036343">
    <property type="protein sequence ID" value="QDT89835.1"/>
    <property type="molecule type" value="Genomic_DNA"/>
</dbReference>
<feature type="transmembrane region" description="Helical" evidence="1">
    <location>
        <begin position="17"/>
        <end position="36"/>
    </location>
</feature>
<organism evidence="2 3">
    <name type="scientific">Gimesia algae</name>
    <dbReference type="NCBI Taxonomy" id="2527971"/>
    <lineage>
        <taxon>Bacteria</taxon>
        <taxon>Pseudomonadati</taxon>
        <taxon>Planctomycetota</taxon>
        <taxon>Planctomycetia</taxon>
        <taxon>Planctomycetales</taxon>
        <taxon>Planctomycetaceae</taxon>
        <taxon>Gimesia</taxon>
    </lineage>
</organism>
<protein>
    <recommendedName>
        <fullName evidence="4">Sulfotransferase domain protein</fullName>
    </recommendedName>
</protein>
<sequence>MVPDETIAEADLGEKEFMIYEFLFGVVVSLILLIVLKGLKIRRSVDRWILSIAKFAYHSGHPLFDDDQRFRLAKQAYKPVVLSFLQVLFRIVLIVLLVSATIALLAITLESARGENQKSFFSPELWRESAFPQYLLHWPFIAGTLLPLILLPFLPKTSGSWEYSALDKFLHYLFLGNRGFVRLQWRFECIMNRKELVPPLQHVYIAGLARSGSTSLMQHLGQLPEFVSLSYRNMPFVLMPRTGPKLISRKTDKERERSHKDGMLHRLSTYEALEEPFWLHFAGPDFIQEERLIQHHVAEDTHAEYQKFRSMVAGGKTYLMKNNNHLLRAKSLHRLDAGNGLTTRTVIPFREPYAQAKSLLEQHNILSKLQKEDDFALDYMDLLVHHEFGLHSKTLILGECDDESLTASDPSCLENWLRIWHVFYRDAFDLYAGEPDFCFFCYEKYLANPCESLLSLCPFLDIDAKRFETIEVKEWRRTRSDQDESTVLSDSRQLYDKLVKVAINHEV</sequence>
<keyword evidence="1" id="KW-0812">Transmembrane</keyword>